<comment type="pathway">
    <text evidence="6">Plant hormone biosynthesis; gibberellin biosynthesis.</text>
</comment>
<organism evidence="12 13">
    <name type="scientific">Centaurea solstitialis</name>
    <name type="common">yellow star-thistle</name>
    <dbReference type="NCBI Taxonomy" id="347529"/>
    <lineage>
        <taxon>Eukaryota</taxon>
        <taxon>Viridiplantae</taxon>
        <taxon>Streptophyta</taxon>
        <taxon>Embryophyta</taxon>
        <taxon>Tracheophyta</taxon>
        <taxon>Spermatophyta</taxon>
        <taxon>Magnoliopsida</taxon>
        <taxon>eudicotyledons</taxon>
        <taxon>Gunneridae</taxon>
        <taxon>Pentapetalae</taxon>
        <taxon>asterids</taxon>
        <taxon>campanulids</taxon>
        <taxon>Asterales</taxon>
        <taxon>Asteraceae</taxon>
        <taxon>Carduoideae</taxon>
        <taxon>Cardueae</taxon>
        <taxon>Centaureinae</taxon>
        <taxon>Centaurea</taxon>
    </lineage>
</organism>
<evidence type="ECO:0000256" key="2">
    <source>
        <dbReference type="ARBA" id="ARBA00004972"/>
    </source>
</evidence>
<evidence type="ECO:0000313" key="12">
    <source>
        <dbReference type="EMBL" id="KAJ9547879.1"/>
    </source>
</evidence>
<reference evidence="12" key="1">
    <citation type="submission" date="2023-03" db="EMBL/GenBank/DDBJ databases">
        <title>Chromosome-scale reference genome and RAD-based genetic map of yellow starthistle (Centaurea solstitialis) reveal putative structural variation and QTLs associated with invader traits.</title>
        <authorList>
            <person name="Reatini B."/>
            <person name="Cang F.A."/>
            <person name="Jiang Q."/>
            <person name="Mckibben M.T.W."/>
            <person name="Barker M.S."/>
            <person name="Rieseberg L.H."/>
            <person name="Dlugosch K.M."/>
        </authorList>
    </citation>
    <scope>NUCLEOTIDE SEQUENCE</scope>
    <source>
        <strain evidence="12">CAN-66</strain>
        <tissue evidence="12">Leaf</tissue>
    </source>
</reference>
<proteinExistence type="inferred from homology"/>
<evidence type="ECO:0000256" key="4">
    <source>
        <dbReference type="ARBA" id="ARBA00023002"/>
    </source>
</evidence>
<accession>A0AA38WF79</accession>
<comment type="caution">
    <text evidence="12">The sequence shown here is derived from an EMBL/GenBank/DDBJ whole genome shotgun (WGS) entry which is preliminary data.</text>
</comment>
<evidence type="ECO:0000256" key="6">
    <source>
        <dbReference type="ARBA" id="ARBA00037909"/>
    </source>
</evidence>
<evidence type="ECO:0000256" key="3">
    <source>
        <dbReference type="ARBA" id="ARBA00022723"/>
    </source>
</evidence>
<dbReference type="InterPro" id="IPR044861">
    <property type="entry name" value="IPNS-like_FE2OG_OXY"/>
</dbReference>
<feature type="region of interest" description="Disordered" evidence="9">
    <location>
        <begin position="1"/>
        <end position="23"/>
    </location>
</feature>
<comment type="pathway">
    <text evidence="2">Hormone biosynthesis.</text>
</comment>
<sequence>MEKGKSGNPDSKTEHPIGSQRTEVLRCDRGNSNSHHETNVGRSHISGSEVTSMFSMGDLNHFPIGNLSVSLSDVIMSGNGMHAFGMHNKWVAAATRGKVVVHGSWFVAREACFIRWNIINTMAHTEHQQKSLVFDASVLQHEANIPQQFIWPDHEKPNSQKSKELEVPLIDLGGFLSGHSSSAKEASGLVGKACQKHGFFLVVNHGVDANLISDAERYMDLFFELPLSEKQRAQRKAGESCGYASSFTGRFCSKLPWKETLSFRFLSEENSSNIVKDYFKNTMGPEFVRLGKVYQEYCNAMNKLALGIMELLGMSLGVGRAYFKEFFEENNSIMRLNYYPPCRKPDALSNGRYKSCLHRAVVNNKTPRKSLAFFLCPKKDKVVSSPEELVDENNPRIYPDFTWPTFLEFTQKHYRADMNTLQAFSTWVQQKTSTT</sequence>
<comment type="cofactor">
    <cofactor evidence="1">
        <name>L-ascorbate</name>
        <dbReference type="ChEBI" id="CHEBI:38290"/>
    </cofactor>
</comment>
<comment type="catalytic activity">
    <reaction evidence="8">
        <text>gibberellin A12 + 2 2-oxoglutarate + 3 O2 + H(+) = gibberellin A9 + 2 succinate + 3 CO2 + 2 H2O</text>
        <dbReference type="Rhea" id="RHEA:60772"/>
        <dbReference type="ChEBI" id="CHEBI:15377"/>
        <dbReference type="ChEBI" id="CHEBI:15378"/>
        <dbReference type="ChEBI" id="CHEBI:15379"/>
        <dbReference type="ChEBI" id="CHEBI:16526"/>
        <dbReference type="ChEBI" id="CHEBI:16810"/>
        <dbReference type="ChEBI" id="CHEBI:30031"/>
        <dbReference type="ChEBI" id="CHEBI:58627"/>
        <dbReference type="ChEBI" id="CHEBI:73255"/>
    </reaction>
    <physiologicalReaction direction="left-to-right" evidence="8">
        <dbReference type="Rhea" id="RHEA:60773"/>
    </physiologicalReaction>
</comment>
<dbReference type="InterPro" id="IPR027443">
    <property type="entry name" value="IPNS-like_sf"/>
</dbReference>
<feature type="domain" description="Isopenicillin N synthase-like Fe(2+) 2OG dioxygenase" evidence="10">
    <location>
        <begin position="348"/>
        <end position="377"/>
    </location>
</feature>
<protein>
    <recommendedName>
        <fullName evidence="14">Gibberellin 20-oxidase</fullName>
    </recommendedName>
</protein>
<evidence type="ECO:0000313" key="13">
    <source>
        <dbReference type="Proteomes" id="UP001172457"/>
    </source>
</evidence>
<dbReference type="EMBL" id="JARYMX010000005">
    <property type="protein sequence ID" value="KAJ9547879.1"/>
    <property type="molecule type" value="Genomic_DNA"/>
</dbReference>
<gene>
    <name evidence="12" type="ORF">OSB04_020422</name>
</gene>
<evidence type="ECO:0000256" key="1">
    <source>
        <dbReference type="ARBA" id="ARBA00001961"/>
    </source>
</evidence>
<dbReference type="InterPro" id="IPR026992">
    <property type="entry name" value="DIOX_N"/>
</dbReference>
<dbReference type="AlphaFoldDB" id="A0AA38WF79"/>
<dbReference type="Gene3D" id="2.60.120.330">
    <property type="entry name" value="B-lactam Antibiotic, Isopenicillin N Synthase, Chain"/>
    <property type="match status" value="2"/>
</dbReference>
<feature type="compositionally biased region" description="Basic and acidic residues" evidence="9">
    <location>
        <begin position="1"/>
        <end position="15"/>
    </location>
</feature>
<keyword evidence="13" id="KW-1185">Reference proteome</keyword>
<evidence type="ECO:0000256" key="9">
    <source>
        <dbReference type="SAM" id="MobiDB-lite"/>
    </source>
</evidence>
<evidence type="ECO:0000256" key="5">
    <source>
        <dbReference type="ARBA" id="ARBA00023004"/>
    </source>
</evidence>
<evidence type="ECO:0000259" key="11">
    <source>
        <dbReference type="Pfam" id="PF14226"/>
    </source>
</evidence>
<dbReference type="InterPro" id="IPR050231">
    <property type="entry name" value="Iron_ascorbate_oxido_reductase"/>
</dbReference>
<evidence type="ECO:0000256" key="7">
    <source>
        <dbReference type="ARBA" id="ARBA00043997"/>
    </source>
</evidence>
<dbReference type="FunFam" id="2.60.120.330:FF:000003">
    <property type="entry name" value="Gibberellin 20 oxidase 2"/>
    <property type="match status" value="1"/>
</dbReference>
<name>A0AA38WF79_9ASTR</name>
<dbReference type="SUPFAM" id="SSF51197">
    <property type="entry name" value="Clavaminate synthase-like"/>
    <property type="match status" value="1"/>
</dbReference>
<dbReference type="Pfam" id="PF14226">
    <property type="entry name" value="DIOX_N"/>
    <property type="match status" value="1"/>
</dbReference>
<dbReference type="Proteomes" id="UP001172457">
    <property type="component" value="Chromosome 5"/>
</dbReference>
<keyword evidence="3" id="KW-0479">Metal-binding</keyword>
<keyword evidence="5" id="KW-0408">Iron</keyword>
<evidence type="ECO:0000259" key="10">
    <source>
        <dbReference type="Pfam" id="PF03171"/>
    </source>
</evidence>
<dbReference type="Pfam" id="PF03171">
    <property type="entry name" value="2OG-FeII_Oxy"/>
    <property type="match status" value="1"/>
</dbReference>
<keyword evidence="4" id="KW-0560">Oxidoreductase</keyword>
<comment type="similarity">
    <text evidence="7">Belongs to the iron/ascorbate-dependent oxidoreductase family. GA20OX subfamily.</text>
</comment>
<dbReference type="GO" id="GO:0046872">
    <property type="term" value="F:metal ion binding"/>
    <property type="evidence" value="ECO:0007669"/>
    <property type="project" value="UniProtKB-KW"/>
</dbReference>
<dbReference type="GO" id="GO:0045544">
    <property type="term" value="F:gibberellin 20-oxidase activity"/>
    <property type="evidence" value="ECO:0007669"/>
    <property type="project" value="UniProtKB-ARBA"/>
</dbReference>
<dbReference type="PANTHER" id="PTHR47990">
    <property type="entry name" value="2-OXOGLUTARATE (2OG) AND FE(II)-DEPENDENT OXYGENASE SUPERFAMILY PROTEIN-RELATED"/>
    <property type="match status" value="1"/>
</dbReference>
<evidence type="ECO:0008006" key="14">
    <source>
        <dbReference type="Google" id="ProtNLM"/>
    </source>
</evidence>
<dbReference type="GO" id="GO:0009686">
    <property type="term" value="P:gibberellin biosynthetic process"/>
    <property type="evidence" value="ECO:0007669"/>
    <property type="project" value="UniProtKB-ARBA"/>
</dbReference>
<feature type="domain" description="Non-haem dioxygenase N-terminal" evidence="11">
    <location>
        <begin position="167"/>
        <end position="273"/>
    </location>
</feature>
<evidence type="ECO:0000256" key="8">
    <source>
        <dbReference type="ARBA" id="ARBA00050508"/>
    </source>
</evidence>